<proteinExistence type="predicted"/>
<dbReference type="RefSeq" id="WP_052217333.1">
    <property type="nucleotide sequence ID" value="NZ_LGTE01000006.1"/>
</dbReference>
<evidence type="ECO:0000313" key="2">
    <source>
        <dbReference type="Proteomes" id="UP000037175"/>
    </source>
</evidence>
<dbReference type="Proteomes" id="UP000037175">
    <property type="component" value="Unassembled WGS sequence"/>
</dbReference>
<reference evidence="2" key="1">
    <citation type="submission" date="2015-07" db="EMBL/GenBank/DDBJ databases">
        <title>Complete Genome of Thermincola ferriacetica strain Z-0001T.</title>
        <authorList>
            <person name="Lusk B."/>
            <person name="Badalamenti J.P."/>
            <person name="Parameswaran P."/>
            <person name="Bond D.R."/>
            <person name="Torres C.I."/>
        </authorList>
    </citation>
    <scope>NUCLEOTIDE SEQUENCE [LARGE SCALE GENOMIC DNA]</scope>
    <source>
        <strain evidence="2">Z-0001</strain>
    </source>
</reference>
<dbReference type="EMBL" id="LGTE01000006">
    <property type="protein sequence ID" value="KNZ70119.1"/>
    <property type="molecule type" value="Genomic_DNA"/>
</dbReference>
<sequence length="219" mass="23729">MVLDGKDADYIDEGEALIRQMRDVVSAKVIKNDKGEIEEIHVLSGSSRNPKQIVRDIESAFMAQFGITVDHKKISVAQIHDENNNGCAGTEIRPKIVAVHLSTIDRRTEARVQLQIGDNVIEGTASGPSSATNKLRVVAMATAAALEDYLAGICNFVVEDLTLVTLARHQAVVVSVALVTNLGEDRLIGTAYIKEDDREATVKATLSAVNRKLALLLNE</sequence>
<comment type="caution">
    <text evidence="1">The sequence shown here is derived from an EMBL/GenBank/DDBJ whole genome shotgun (WGS) entry which is preliminary data.</text>
</comment>
<gene>
    <name evidence="1" type="ORF">Tfer_1261</name>
</gene>
<organism evidence="1 2">
    <name type="scientific">Thermincola ferriacetica</name>
    <dbReference type="NCBI Taxonomy" id="281456"/>
    <lineage>
        <taxon>Bacteria</taxon>
        <taxon>Bacillati</taxon>
        <taxon>Bacillota</taxon>
        <taxon>Clostridia</taxon>
        <taxon>Eubacteriales</taxon>
        <taxon>Thermincolaceae</taxon>
        <taxon>Thermincola</taxon>
    </lineage>
</organism>
<keyword evidence="2" id="KW-1185">Reference proteome</keyword>
<protein>
    <submittedName>
        <fullName evidence="1">Uncharacterized protein</fullName>
    </submittedName>
</protein>
<evidence type="ECO:0000313" key="1">
    <source>
        <dbReference type="EMBL" id="KNZ70119.1"/>
    </source>
</evidence>
<dbReference type="PATRIC" id="fig|281456.6.peg.1334"/>
<name>A0A0L6W4U6_9FIRM</name>
<dbReference type="AlphaFoldDB" id="A0A0L6W4U6"/>
<accession>A0A0L6W4U6</accession>